<sequence length="334" mass="37962">METIEIPFEDGELSAEDGSDKTQEGSEYPEQEENEITNSSSSNGNHSDHSEQNVEENNNYPVVEGKVPEAVRKLLANVEKRISCESNESDSDTDRHRHSDSESRSSHSSRSSSSNRGRKSRRRHKSRKESKRKHRSSSRENRKRVSKYDEEEKPYNCKSCKRTFYTIKELAEHDVRAHDQQLDCAICEKKSISVAKLAAHFVFRHPEKRVICAYCGEGFGKGPSEEASKSDWEDFRMHSYKEVVKKKMYNISEKYASKTQHGDAVALRGVGLCPHGPPAKCKNFPTCPGSKCLYSHGLCRYDTVCNKQTCPFDHKNRPRTCMACVQDIKVGKTG</sequence>
<keyword evidence="5" id="KW-1185">Reference proteome</keyword>
<evidence type="ECO:0000256" key="1">
    <source>
        <dbReference type="PROSITE-ProRule" id="PRU00042"/>
    </source>
</evidence>
<evidence type="ECO:0000313" key="5">
    <source>
        <dbReference type="Proteomes" id="UP000218231"/>
    </source>
</evidence>
<feature type="compositionally biased region" description="Low complexity" evidence="2">
    <location>
        <begin position="55"/>
        <end position="64"/>
    </location>
</feature>
<feature type="compositionally biased region" description="Basic residues" evidence="2">
    <location>
        <begin position="116"/>
        <end position="145"/>
    </location>
</feature>
<feature type="compositionally biased region" description="Basic and acidic residues" evidence="2">
    <location>
        <begin position="92"/>
        <end position="105"/>
    </location>
</feature>
<dbReference type="PROSITE" id="PS00028">
    <property type="entry name" value="ZINC_FINGER_C2H2_1"/>
    <property type="match status" value="1"/>
</dbReference>
<dbReference type="STRING" id="2018661.A0A2A2JAF7"/>
<feature type="region of interest" description="Disordered" evidence="2">
    <location>
        <begin position="82"/>
        <end position="148"/>
    </location>
</feature>
<feature type="compositionally biased region" description="Low complexity" evidence="2">
    <location>
        <begin position="106"/>
        <end position="115"/>
    </location>
</feature>
<dbReference type="Proteomes" id="UP000218231">
    <property type="component" value="Unassembled WGS sequence"/>
</dbReference>
<dbReference type="InterPro" id="IPR036236">
    <property type="entry name" value="Znf_C2H2_sf"/>
</dbReference>
<keyword evidence="1" id="KW-0863">Zinc-finger</keyword>
<feature type="domain" description="C2H2-type" evidence="3">
    <location>
        <begin position="155"/>
        <end position="183"/>
    </location>
</feature>
<name>A0A2A2JAF7_9BILA</name>
<protein>
    <recommendedName>
        <fullName evidence="3">C2H2-type domain-containing protein</fullName>
    </recommendedName>
</protein>
<proteinExistence type="predicted"/>
<feature type="region of interest" description="Disordered" evidence="2">
    <location>
        <begin position="1"/>
        <end position="65"/>
    </location>
</feature>
<feature type="compositionally biased region" description="Acidic residues" evidence="2">
    <location>
        <begin position="7"/>
        <end position="17"/>
    </location>
</feature>
<reference evidence="4 5" key="1">
    <citation type="journal article" date="2017" name="Curr. Biol.">
        <title>Genome architecture and evolution of a unichromosomal asexual nematode.</title>
        <authorList>
            <person name="Fradin H."/>
            <person name="Zegar C."/>
            <person name="Gutwein M."/>
            <person name="Lucas J."/>
            <person name="Kovtun M."/>
            <person name="Corcoran D."/>
            <person name="Baugh L.R."/>
            <person name="Kiontke K."/>
            <person name="Gunsalus K."/>
            <person name="Fitch D.H."/>
            <person name="Piano F."/>
        </authorList>
    </citation>
    <scope>NUCLEOTIDE SEQUENCE [LARGE SCALE GENOMIC DNA]</scope>
    <source>
        <strain evidence="4">PF1309</strain>
    </source>
</reference>
<keyword evidence="1" id="KW-0862">Zinc</keyword>
<evidence type="ECO:0000313" key="4">
    <source>
        <dbReference type="EMBL" id="PAV58614.1"/>
    </source>
</evidence>
<evidence type="ECO:0000256" key="2">
    <source>
        <dbReference type="SAM" id="MobiDB-lite"/>
    </source>
</evidence>
<evidence type="ECO:0000259" key="3">
    <source>
        <dbReference type="PROSITE" id="PS50157"/>
    </source>
</evidence>
<accession>A0A2A2JAF7</accession>
<dbReference type="SUPFAM" id="SSF57667">
    <property type="entry name" value="beta-beta-alpha zinc fingers"/>
    <property type="match status" value="1"/>
</dbReference>
<comment type="caution">
    <text evidence="4">The sequence shown here is derived from an EMBL/GenBank/DDBJ whole genome shotgun (WGS) entry which is preliminary data.</text>
</comment>
<dbReference type="GO" id="GO:0008270">
    <property type="term" value="F:zinc ion binding"/>
    <property type="evidence" value="ECO:0007669"/>
    <property type="project" value="UniProtKB-KW"/>
</dbReference>
<dbReference type="SMART" id="SM00355">
    <property type="entry name" value="ZnF_C2H2"/>
    <property type="match status" value="2"/>
</dbReference>
<dbReference type="EMBL" id="LIAE01010569">
    <property type="protein sequence ID" value="PAV58614.1"/>
    <property type="molecule type" value="Genomic_DNA"/>
</dbReference>
<dbReference type="PROSITE" id="PS50157">
    <property type="entry name" value="ZINC_FINGER_C2H2_2"/>
    <property type="match status" value="1"/>
</dbReference>
<dbReference type="OrthoDB" id="5589010at2759"/>
<dbReference type="InterPro" id="IPR013087">
    <property type="entry name" value="Znf_C2H2_type"/>
</dbReference>
<organism evidence="4 5">
    <name type="scientific">Diploscapter pachys</name>
    <dbReference type="NCBI Taxonomy" id="2018661"/>
    <lineage>
        <taxon>Eukaryota</taxon>
        <taxon>Metazoa</taxon>
        <taxon>Ecdysozoa</taxon>
        <taxon>Nematoda</taxon>
        <taxon>Chromadorea</taxon>
        <taxon>Rhabditida</taxon>
        <taxon>Rhabditina</taxon>
        <taxon>Rhabditomorpha</taxon>
        <taxon>Rhabditoidea</taxon>
        <taxon>Rhabditidae</taxon>
        <taxon>Diploscapter</taxon>
    </lineage>
</organism>
<dbReference type="Gene3D" id="3.30.160.60">
    <property type="entry name" value="Classic Zinc Finger"/>
    <property type="match status" value="1"/>
</dbReference>
<feature type="compositionally biased region" description="Low complexity" evidence="2">
    <location>
        <begin position="36"/>
        <end position="45"/>
    </location>
</feature>
<keyword evidence="1" id="KW-0479">Metal-binding</keyword>
<dbReference type="AlphaFoldDB" id="A0A2A2JAF7"/>
<gene>
    <name evidence="4" type="ORF">WR25_16038</name>
</gene>